<feature type="transmembrane region" description="Helical" evidence="6">
    <location>
        <begin position="64"/>
        <end position="88"/>
    </location>
</feature>
<dbReference type="InterPro" id="IPR002528">
    <property type="entry name" value="MATE_fam"/>
</dbReference>
<feature type="transmembrane region" description="Helical" evidence="6">
    <location>
        <begin position="109"/>
        <end position="132"/>
    </location>
</feature>
<feature type="transmembrane region" description="Helical" evidence="6">
    <location>
        <begin position="288"/>
        <end position="308"/>
    </location>
</feature>
<accession>A0A7V9W3W2</accession>
<evidence type="ECO:0000313" key="9">
    <source>
        <dbReference type="Proteomes" id="UP000518091"/>
    </source>
</evidence>
<keyword evidence="10" id="KW-1185">Reference proteome</keyword>
<sequence>MTRCPPCCTVRRTQGLSVATRQSETTTARRRIWTLAWPIILSNITVPLLGLVDTAVVGHLPDSRYLAGVTLGATLFSFLYWGFGFLRMGTTGLTSQAVGRENDSEVRNLLGQSLLLAMGIGTLLILFSQPLISLGLWLLDGSEVATRVAAEYAQIRILSAPAVLANYAILGWFLGQQNSRVTLAILVLTNSVNIALDLLFVVGLGMTSDGVAWASVIADYTALAFGTWLVLRQLKLLEGRFLRERLFKLAAYAELLQVNANLFVRTLGLLFAMAFFTSRGAVQGDTVLAANAVLLQFIILISYALDGFAHAAEAIVGRAVGRRRWDEFATAVTAAAWFSLLTAGAAALAFALGGHYLIALLTGLPEVRATAAGYLPWMVAMPLVAVWSYLFDGVFIGATAIREMRNSIFIALAAYLPVWWLGQRVAPLGYENHALWLAFLVFALVRSAVLVGYYRHYRRTRWRHRVLADAAPSVTERSG</sequence>
<evidence type="ECO:0000256" key="1">
    <source>
        <dbReference type="ARBA" id="ARBA00004141"/>
    </source>
</evidence>
<organism evidence="7 9">
    <name type="scientific">Billgrantia kenyensis</name>
    <dbReference type="NCBI Taxonomy" id="321266"/>
    <lineage>
        <taxon>Bacteria</taxon>
        <taxon>Pseudomonadati</taxon>
        <taxon>Pseudomonadota</taxon>
        <taxon>Gammaproteobacteria</taxon>
        <taxon>Oceanospirillales</taxon>
        <taxon>Halomonadaceae</taxon>
        <taxon>Billgrantia</taxon>
    </lineage>
</organism>
<dbReference type="EMBL" id="JABFUB010000022">
    <property type="protein sequence ID" value="MCG6663429.1"/>
    <property type="molecule type" value="Genomic_DNA"/>
</dbReference>
<evidence type="ECO:0000313" key="7">
    <source>
        <dbReference type="EMBL" id="MBA2780509.1"/>
    </source>
</evidence>
<comment type="similarity">
    <text evidence="2">Belongs to the multi antimicrobial extrusion (MATE) (TC 2.A.66.1) family.</text>
</comment>
<feature type="transmembrane region" description="Helical" evidence="6">
    <location>
        <begin position="32"/>
        <end position="52"/>
    </location>
</feature>
<evidence type="ECO:0000256" key="2">
    <source>
        <dbReference type="ARBA" id="ARBA00010199"/>
    </source>
</evidence>
<protein>
    <submittedName>
        <fullName evidence="7">MATE family efflux transporter</fullName>
    </submittedName>
</protein>
<dbReference type="GO" id="GO:0015297">
    <property type="term" value="F:antiporter activity"/>
    <property type="evidence" value="ECO:0007669"/>
    <property type="project" value="InterPro"/>
</dbReference>
<evidence type="ECO:0000256" key="3">
    <source>
        <dbReference type="ARBA" id="ARBA00022692"/>
    </source>
</evidence>
<feature type="transmembrane region" description="Helical" evidence="6">
    <location>
        <begin position="210"/>
        <end position="231"/>
    </location>
</feature>
<dbReference type="Pfam" id="PF01554">
    <property type="entry name" value="MatE"/>
    <property type="match status" value="2"/>
</dbReference>
<comment type="subcellular location">
    <subcellularLocation>
        <location evidence="1">Membrane</location>
        <topology evidence="1">Multi-pass membrane protein</topology>
    </subcellularLocation>
</comment>
<dbReference type="NCBIfam" id="TIGR00797">
    <property type="entry name" value="matE"/>
    <property type="match status" value="1"/>
</dbReference>
<dbReference type="EMBL" id="JACEFT010000026">
    <property type="protein sequence ID" value="MBA2780509.1"/>
    <property type="molecule type" value="Genomic_DNA"/>
</dbReference>
<dbReference type="CDD" id="cd13136">
    <property type="entry name" value="MATE_DinF_like"/>
    <property type="match status" value="1"/>
</dbReference>
<evidence type="ECO:0000313" key="10">
    <source>
        <dbReference type="Proteomes" id="UP000814353"/>
    </source>
</evidence>
<dbReference type="Proteomes" id="UP000814353">
    <property type="component" value="Unassembled WGS sequence"/>
</dbReference>
<feature type="transmembrane region" description="Helical" evidence="6">
    <location>
        <begin position="252"/>
        <end position="276"/>
    </location>
</feature>
<gene>
    <name evidence="7" type="ORF">H1D44_16600</name>
    <name evidence="8" type="ORF">HOP48_18015</name>
</gene>
<evidence type="ECO:0000313" key="8">
    <source>
        <dbReference type="EMBL" id="MCG6663429.1"/>
    </source>
</evidence>
<feature type="transmembrane region" description="Helical" evidence="6">
    <location>
        <begin position="374"/>
        <end position="392"/>
    </location>
</feature>
<dbReference type="Proteomes" id="UP000518091">
    <property type="component" value="Unassembled WGS sequence"/>
</dbReference>
<keyword evidence="4 6" id="KW-1133">Transmembrane helix</keyword>
<dbReference type="GO" id="GO:0005886">
    <property type="term" value="C:plasma membrane"/>
    <property type="evidence" value="ECO:0007669"/>
    <property type="project" value="TreeGrafter"/>
</dbReference>
<reference evidence="7 9" key="2">
    <citation type="submission" date="2020-07" db="EMBL/GenBank/DDBJ databases">
        <title>Identification of Halomonas strains.</title>
        <authorList>
            <person name="Xiao Z."/>
            <person name="Shen J."/>
        </authorList>
    </citation>
    <scope>NUCLEOTIDE SEQUENCE [LARGE SCALE GENOMIC DNA]</scope>
    <source>
        <strain evidence="7 9">DSM 17331</strain>
    </source>
</reference>
<feature type="transmembrane region" description="Helical" evidence="6">
    <location>
        <begin position="434"/>
        <end position="454"/>
    </location>
</feature>
<keyword evidence="3 6" id="KW-0812">Transmembrane</keyword>
<dbReference type="AlphaFoldDB" id="A0A7V9W3W2"/>
<dbReference type="PANTHER" id="PTHR42893:SF46">
    <property type="entry name" value="PROTEIN DETOXIFICATION 44, CHLOROPLASTIC"/>
    <property type="match status" value="1"/>
</dbReference>
<evidence type="ECO:0000256" key="5">
    <source>
        <dbReference type="ARBA" id="ARBA00023136"/>
    </source>
</evidence>
<evidence type="ECO:0000256" key="4">
    <source>
        <dbReference type="ARBA" id="ARBA00022989"/>
    </source>
</evidence>
<dbReference type="GO" id="GO:0042910">
    <property type="term" value="F:xenobiotic transmembrane transporter activity"/>
    <property type="evidence" value="ECO:0007669"/>
    <property type="project" value="InterPro"/>
</dbReference>
<feature type="transmembrane region" description="Helical" evidence="6">
    <location>
        <begin position="152"/>
        <end position="174"/>
    </location>
</feature>
<feature type="transmembrane region" description="Helical" evidence="6">
    <location>
        <begin position="328"/>
        <end position="354"/>
    </location>
</feature>
<feature type="transmembrane region" description="Helical" evidence="6">
    <location>
        <begin position="181"/>
        <end position="204"/>
    </location>
</feature>
<comment type="caution">
    <text evidence="7">The sequence shown here is derived from an EMBL/GenBank/DDBJ whole genome shotgun (WGS) entry which is preliminary data.</text>
</comment>
<reference evidence="8 10" key="1">
    <citation type="submission" date="2020-05" db="EMBL/GenBank/DDBJ databases">
        <title>Comparative genomic analysis of denitrifying bacteria from Halomonas genus.</title>
        <authorList>
            <person name="Wang L."/>
            <person name="Shao Z."/>
        </authorList>
    </citation>
    <scope>NUCLEOTIDE SEQUENCE [LARGE SCALE GENOMIC DNA]</scope>
    <source>
        <strain evidence="8 10">DSM 17331</strain>
    </source>
</reference>
<name>A0A7V9W3W2_9GAMM</name>
<feature type="transmembrane region" description="Helical" evidence="6">
    <location>
        <begin position="404"/>
        <end position="422"/>
    </location>
</feature>
<keyword evidence="5 6" id="KW-0472">Membrane</keyword>
<proteinExistence type="inferred from homology"/>
<dbReference type="PANTHER" id="PTHR42893">
    <property type="entry name" value="PROTEIN DETOXIFICATION 44, CHLOROPLASTIC-RELATED"/>
    <property type="match status" value="1"/>
</dbReference>
<evidence type="ECO:0000256" key="6">
    <source>
        <dbReference type="SAM" id="Phobius"/>
    </source>
</evidence>
<dbReference type="InterPro" id="IPR044644">
    <property type="entry name" value="DinF-like"/>
</dbReference>